<comment type="caution">
    <text evidence="2">The sequence shown here is derived from an EMBL/GenBank/DDBJ whole genome shotgun (WGS) entry which is preliminary data.</text>
</comment>
<evidence type="ECO:0000256" key="1">
    <source>
        <dbReference type="SAM" id="Phobius"/>
    </source>
</evidence>
<organism evidence="2 3">
    <name type="scientific">Bombardia bombarda</name>
    <dbReference type="NCBI Taxonomy" id="252184"/>
    <lineage>
        <taxon>Eukaryota</taxon>
        <taxon>Fungi</taxon>
        <taxon>Dikarya</taxon>
        <taxon>Ascomycota</taxon>
        <taxon>Pezizomycotina</taxon>
        <taxon>Sordariomycetes</taxon>
        <taxon>Sordariomycetidae</taxon>
        <taxon>Sordariales</taxon>
        <taxon>Lasiosphaeriaceae</taxon>
        <taxon>Bombardia</taxon>
    </lineage>
</organism>
<gene>
    <name evidence="2" type="ORF">B0T17DRAFT_618170</name>
</gene>
<keyword evidence="3" id="KW-1185">Reference proteome</keyword>
<dbReference type="AlphaFoldDB" id="A0AA39WUG0"/>
<feature type="transmembrane region" description="Helical" evidence="1">
    <location>
        <begin position="55"/>
        <end position="76"/>
    </location>
</feature>
<dbReference type="EMBL" id="JAULSR010000004">
    <property type="protein sequence ID" value="KAK0621766.1"/>
    <property type="molecule type" value="Genomic_DNA"/>
</dbReference>
<accession>A0AA39WUG0</accession>
<proteinExistence type="predicted"/>
<feature type="transmembrane region" description="Helical" evidence="1">
    <location>
        <begin position="108"/>
        <end position="137"/>
    </location>
</feature>
<protein>
    <submittedName>
        <fullName evidence="2">Uncharacterized protein</fullName>
    </submittedName>
</protein>
<dbReference type="Proteomes" id="UP001174934">
    <property type="component" value="Unassembled WGS sequence"/>
</dbReference>
<reference evidence="2" key="1">
    <citation type="submission" date="2023-06" db="EMBL/GenBank/DDBJ databases">
        <title>Genome-scale phylogeny and comparative genomics of the fungal order Sordariales.</title>
        <authorList>
            <consortium name="Lawrence Berkeley National Laboratory"/>
            <person name="Hensen N."/>
            <person name="Bonometti L."/>
            <person name="Westerberg I."/>
            <person name="Brannstrom I.O."/>
            <person name="Guillou S."/>
            <person name="Cros-Aarteil S."/>
            <person name="Calhoun S."/>
            <person name="Haridas S."/>
            <person name="Kuo A."/>
            <person name="Mondo S."/>
            <person name="Pangilinan J."/>
            <person name="Riley R."/>
            <person name="LaButti K."/>
            <person name="Andreopoulos B."/>
            <person name="Lipzen A."/>
            <person name="Chen C."/>
            <person name="Yanf M."/>
            <person name="Daum C."/>
            <person name="Ng V."/>
            <person name="Clum A."/>
            <person name="Steindorff A."/>
            <person name="Ohm R."/>
            <person name="Martin F."/>
            <person name="Silar P."/>
            <person name="Natvig D."/>
            <person name="Lalanne C."/>
            <person name="Gautier V."/>
            <person name="Ament-velasquez S.L."/>
            <person name="Kruys A."/>
            <person name="Hutchinson M.I."/>
            <person name="Powell A.J."/>
            <person name="Barry K."/>
            <person name="Miller A.N."/>
            <person name="Grigoriev I.V."/>
            <person name="Debuchy R."/>
            <person name="Gladieux P."/>
            <person name="Thoren M.H."/>
            <person name="Johannesson H."/>
        </authorList>
    </citation>
    <scope>NUCLEOTIDE SEQUENCE</scope>
    <source>
        <strain evidence="2">SMH3391-2</strain>
    </source>
</reference>
<evidence type="ECO:0000313" key="3">
    <source>
        <dbReference type="Proteomes" id="UP001174934"/>
    </source>
</evidence>
<evidence type="ECO:0000313" key="2">
    <source>
        <dbReference type="EMBL" id="KAK0621766.1"/>
    </source>
</evidence>
<keyword evidence="1" id="KW-1133">Transmembrane helix</keyword>
<keyword evidence="1" id="KW-0472">Membrane</keyword>
<keyword evidence="1" id="KW-0812">Transmembrane</keyword>
<name>A0AA39WUG0_9PEZI</name>
<sequence>MSIITATTTDPNSLFAPLRQLDISHLSSLLLAGALQFQHLLATASSLFVQTYFAARVVAAAFLLVSKIVAIQTWFLTTKASIWTTQLVWTLWDSKTSRRFRRKIEFEFFVMFLGAGNILCLMLFWPGWILLAVASFWTAWGWS</sequence>